<feature type="transmembrane region" description="Helical" evidence="1">
    <location>
        <begin position="12"/>
        <end position="40"/>
    </location>
</feature>
<name>D1A4L2_THECD</name>
<dbReference type="HOGENOM" id="CLU_3240790_0_0_11"/>
<dbReference type="STRING" id="471852.Tcur_0652"/>
<organism evidence="2 3">
    <name type="scientific">Thermomonospora curvata (strain ATCC 19995 / DSM 43183 / JCM 3096 / KCTC 9072 / NBRC 15933 / NCIMB 10081 / Henssen B9)</name>
    <dbReference type="NCBI Taxonomy" id="471852"/>
    <lineage>
        <taxon>Bacteria</taxon>
        <taxon>Bacillati</taxon>
        <taxon>Actinomycetota</taxon>
        <taxon>Actinomycetes</taxon>
        <taxon>Streptosporangiales</taxon>
        <taxon>Thermomonosporaceae</taxon>
        <taxon>Thermomonospora</taxon>
    </lineage>
</organism>
<accession>D1A4L2</accession>
<sequence length="43" mass="4549">MKSISPARYARPMAMVNVVVLVAALAVTAVLSLLLVVALARLR</sequence>
<dbReference type="Proteomes" id="UP000001918">
    <property type="component" value="Chromosome"/>
</dbReference>
<keyword evidence="1" id="KW-1133">Transmembrane helix</keyword>
<proteinExistence type="predicted"/>
<dbReference type="AlphaFoldDB" id="D1A4L2"/>
<keyword evidence="1" id="KW-0472">Membrane</keyword>
<reference evidence="2 3" key="1">
    <citation type="journal article" date="2011" name="Stand. Genomic Sci.">
        <title>Complete genome sequence of Thermomonospora curvata type strain (B9).</title>
        <authorList>
            <person name="Chertkov O."/>
            <person name="Sikorski J."/>
            <person name="Nolan M."/>
            <person name="Lapidus A."/>
            <person name="Lucas S."/>
            <person name="Del Rio T.G."/>
            <person name="Tice H."/>
            <person name="Cheng J.F."/>
            <person name="Goodwin L."/>
            <person name="Pitluck S."/>
            <person name="Liolios K."/>
            <person name="Ivanova N."/>
            <person name="Mavromatis K."/>
            <person name="Mikhailova N."/>
            <person name="Ovchinnikova G."/>
            <person name="Pati A."/>
            <person name="Chen A."/>
            <person name="Palaniappan K."/>
            <person name="Djao O.D."/>
            <person name="Land M."/>
            <person name="Hauser L."/>
            <person name="Chang Y.J."/>
            <person name="Jeffries C.D."/>
            <person name="Brettin T."/>
            <person name="Han C."/>
            <person name="Detter J.C."/>
            <person name="Rohde M."/>
            <person name="Goker M."/>
            <person name="Woyke T."/>
            <person name="Bristow J."/>
            <person name="Eisen J.A."/>
            <person name="Markowitz V."/>
            <person name="Hugenholtz P."/>
            <person name="Klenk H.P."/>
            <person name="Kyrpides N.C."/>
        </authorList>
    </citation>
    <scope>NUCLEOTIDE SEQUENCE [LARGE SCALE GENOMIC DNA]</scope>
    <source>
        <strain evidence="3">ATCC 19995 / DSM 43183 / JCM 3096 / KCTC 9072 / NBRC 15933 / NCIMB 10081 / Henssen B9</strain>
    </source>
</reference>
<dbReference type="EMBL" id="CP001738">
    <property type="protein sequence ID" value="ACY96247.1"/>
    <property type="molecule type" value="Genomic_DNA"/>
</dbReference>
<keyword evidence="3" id="KW-1185">Reference proteome</keyword>
<keyword evidence="1" id="KW-0812">Transmembrane</keyword>
<protein>
    <submittedName>
        <fullName evidence="2">Uncharacterized protein</fullName>
    </submittedName>
</protein>
<evidence type="ECO:0000256" key="1">
    <source>
        <dbReference type="SAM" id="Phobius"/>
    </source>
</evidence>
<gene>
    <name evidence="2" type="ordered locus">Tcur_0652</name>
</gene>
<dbReference type="KEGG" id="tcu:Tcur_0652"/>
<evidence type="ECO:0000313" key="2">
    <source>
        <dbReference type="EMBL" id="ACY96247.1"/>
    </source>
</evidence>
<evidence type="ECO:0000313" key="3">
    <source>
        <dbReference type="Proteomes" id="UP000001918"/>
    </source>
</evidence>